<keyword evidence="4" id="KW-1185">Reference proteome</keyword>
<dbReference type="OrthoDB" id="276323at2759"/>
<reference evidence="3 4" key="1">
    <citation type="journal article" date="2016" name="Nat. Commun.">
        <title>Ectomycorrhizal ecology is imprinted in the genome of the dominant symbiotic fungus Cenococcum geophilum.</title>
        <authorList>
            <consortium name="DOE Joint Genome Institute"/>
            <person name="Peter M."/>
            <person name="Kohler A."/>
            <person name="Ohm R.A."/>
            <person name="Kuo A."/>
            <person name="Krutzmann J."/>
            <person name="Morin E."/>
            <person name="Arend M."/>
            <person name="Barry K.W."/>
            <person name="Binder M."/>
            <person name="Choi C."/>
            <person name="Clum A."/>
            <person name="Copeland A."/>
            <person name="Grisel N."/>
            <person name="Haridas S."/>
            <person name="Kipfer T."/>
            <person name="LaButti K."/>
            <person name="Lindquist E."/>
            <person name="Lipzen A."/>
            <person name="Maire R."/>
            <person name="Meier B."/>
            <person name="Mihaltcheva S."/>
            <person name="Molinier V."/>
            <person name="Murat C."/>
            <person name="Poggeler S."/>
            <person name="Quandt C.A."/>
            <person name="Sperisen C."/>
            <person name="Tritt A."/>
            <person name="Tisserant E."/>
            <person name="Crous P.W."/>
            <person name="Henrissat B."/>
            <person name="Nehls U."/>
            <person name="Egli S."/>
            <person name="Spatafora J.W."/>
            <person name="Grigoriev I.V."/>
            <person name="Martin F.M."/>
        </authorList>
    </citation>
    <scope>NUCLEOTIDE SEQUENCE [LARGE SCALE GENOMIC DNA]</scope>
    <source>
        <strain evidence="3 4">CBS 207.34</strain>
    </source>
</reference>
<dbReference type="Proteomes" id="UP000250140">
    <property type="component" value="Unassembled WGS sequence"/>
</dbReference>
<dbReference type="AlphaFoldDB" id="A0A8E2F2C7"/>
<dbReference type="InterPro" id="IPR008862">
    <property type="entry name" value="Tcp11"/>
</dbReference>
<dbReference type="EMBL" id="KV749471">
    <property type="protein sequence ID" value="OCL09310.1"/>
    <property type="molecule type" value="Genomic_DNA"/>
</dbReference>
<organism evidence="3 4">
    <name type="scientific">Glonium stellatum</name>
    <dbReference type="NCBI Taxonomy" id="574774"/>
    <lineage>
        <taxon>Eukaryota</taxon>
        <taxon>Fungi</taxon>
        <taxon>Dikarya</taxon>
        <taxon>Ascomycota</taxon>
        <taxon>Pezizomycotina</taxon>
        <taxon>Dothideomycetes</taxon>
        <taxon>Pleosporomycetidae</taxon>
        <taxon>Gloniales</taxon>
        <taxon>Gloniaceae</taxon>
        <taxon>Glonium</taxon>
    </lineage>
</organism>
<sequence>MIGGQEGQVLADAFLSASLYPPITKQSLSELDIGNIIHNLKLRHDVNFDRDLSFRPNLDGAKGQEKLKAAETYWLALRAELELYTYLFQGSSSTTRTAWPKLVAASKKRIPLMFDTIREILKNLVPDRDQARVDEHLDASILMQQIERGVCDLVKTSEWLAHLLKEHCAPMRDGWVDKMVDSIRTGVEKPSSESIVCGLRELLGILEAMKLDVANHQIRNLRALLIEDTINFEQKYHLSKIARGRINVEGAQQWHSFEEAMRQSAPPSYVRKGTGRAQFETFVQSLVHILLSNDPSKDFPETFYLDQDRLRALKCELHDIVHFDFCCNVFDRLLRQMNYRGSIPHSVHQDLRSSLFAIIGESRNYSARQWVANIDYVAVELVRHALNLCGFARSYEAELVQKAQGMLRATLCSSRPSVFADRAEILERTVLPEILAYTNRHINSSPMEMFNALIAPSAPPPPPPPPSHMNVIVQRIANEQNSSSSDHLIDIVHRITHIAVLHWRIWGPIVYVLPDEKENISNLKTTNGPSDGRQNRPSEPLVIENESTTPSLSTTSSTPSPEPEPQPGTRQMAGQAPEASTLE</sequence>
<evidence type="ECO:0000313" key="4">
    <source>
        <dbReference type="Proteomes" id="UP000250140"/>
    </source>
</evidence>
<proteinExistence type="inferred from homology"/>
<evidence type="ECO:0000313" key="3">
    <source>
        <dbReference type="EMBL" id="OCL09310.1"/>
    </source>
</evidence>
<accession>A0A8E2F2C7</accession>
<feature type="region of interest" description="Disordered" evidence="2">
    <location>
        <begin position="522"/>
        <end position="583"/>
    </location>
</feature>
<dbReference type="PANTHER" id="PTHR12832:SF11">
    <property type="entry name" value="LD23868P"/>
    <property type="match status" value="1"/>
</dbReference>
<evidence type="ECO:0000256" key="2">
    <source>
        <dbReference type="SAM" id="MobiDB-lite"/>
    </source>
</evidence>
<dbReference type="GO" id="GO:0010737">
    <property type="term" value="P:protein kinase A signaling"/>
    <property type="evidence" value="ECO:0007669"/>
    <property type="project" value="TreeGrafter"/>
</dbReference>
<gene>
    <name evidence="3" type="ORF">AOQ84DRAFT_291507</name>
</gene>
<evidence type="ECO:0000256" key="1">
    <source>
        <dbReference type="ARBA" id="ARBA00010954"/>
    </source>
</evidence>
<dbReference type="PANTHER" id="PTHR12832">
    <property type="entry name" value="TESTIS-SPECIFIC PROTEIN PBS13 T-COMPLEX 11"/>
    <property type="match status" value="1"/>
</dbReference>
<comment type="similarity">
    <text evidence="1">Belongs to the TCP11 family.</text>
</comment>
<name>A0A8E2F2C7_9PEZI</name>
<protein>
    <submittedName>
        <fullName evidence="3">Uncharacterized protein</fullName>
    </submittedName>
</protein>
<feature type="compositionally biased region" description="Low complexity" evidence="2">
    <location>
        <begin position="546"/>
        <end position="559"/>
    </location>
</feature>
<dbReference type="Pfam" id="PF05794">
    <property type="entry name" value="Tcp11"/>
    <property type="match status" value="1"/>
</dbReference>